<evidence type="ECO:0000256" key="11">
    <source>
        <dbReference type="ARBA" id="ARBA00030616"/>
    </source>
</evidence>
<evidence type="ECO:0000256" key="7">
    <source>
        <dbReference type="ARBA" id="ARBA00022982"/>
    </source>
</evidence>
<sequence length="98" mass="10655">MSASGIVGKTRGGSDWVPQFVQSLDATTCIGCGRCFKVCPRNVFELASREDLLEEDDDEDEFDTDNSMVMVIRDAMDCIGCQACSKVCPKDCHTHAAA</sequence>
<dbReference type="PROSITE" id="PS51379">
    <property type="entry name" value="4FE4S_FER_2"/>
    <property type="match status" value="2"/>
</dbReference>
<dbReference type="GO" id="GO:0051539">
    <property type="term" value="F:4 iron, 4 sulfur cluster binding"/>
    <property type="evidence" value="ECO:0007669"/>
    <property type="project" value="UniProtKB-KW"/>
</dbReference>
<dbReference type="SUPFAM" id="SSF46548">
    <property type="entry name" value="alpha-helical ferredoxin"/>
    <property type="match status" value="1"/>
</dbReference>
<dbReference type="Gene3D" id="3.30.70.20">
    <property type="match status" value="1"/>
</dbReference>
<evidence type="ECO:0000259" key="12">
    <source>
        <dbReference type="PROSITE" id="PS51379"/>
    </source>
</evidence>
<keyword evidence="9" id="KW-0411">Iron-sulfur</keyword>
<evidence type="ECO:0000256" key="3">
    <source>
        <dbReference type="ARBA" id="ARBA00022448"/>
    </source>
</evidence>
<feature type="domain" description="4Fe-4S ferredoxin-type" evidence="12">
    <location>
        <begin position="68"/>
        <end position="98"/>
    </location>
</feature>
<dbReference type="OrthoDB" id="9789936at2"/>
<evidence type="ECO:0000256" key="4">
    <source>
        <dbReference type="ARBA" id="ARBA00022485"/>
    </source>
</evidence>
<keyword evidence="6" id="KW-0677">Repeat</keyword>
<dbReference type="NCBIfam" id="TIGR02936">
    <property type="entry name" value="fdxN_nitrog"/>
    <property type="match status" value="1"/>
</dbReference>
<feature type="domain" description="4Fe-4S ferredoxin-type" evidence="12">
    <location>
        <begin position="20"/>
        <end position="49"/>
    </location>
</feature>
<dbReference type="InterPro" id="IPR017900">
    <property type="entry name" value="4Fe4S_Fe_S_CS"/>
</dbReference>
<dbReference type="PROSITE" id="PS00198">
    <property type="entry name" value="4FE4S_FER_1"/>
    <property type="match status" value="1"/>
</dbReference>
<comment type="function">
    <text evidence="2">Ferredoxins are iron-sulfur proteins that transfer electrons in a wide variety of metabolic reactions.</text>
</comment>
<dbReference type="PANTHER" id="PTHR43687">
    <property type="entry name" value="ADENYLYLSULFATE REDUCTASE, BETA SUBUNIT"/>
    <property type="match status" value="1"/>
</dbReference>
<dbReference type="EMBL" id="PUHZ01000012">
    <property type="protein sequence ID" value="PQO45943.1"/>
    <property type="molecule type" value="Genomic_DNA"/>
</dbReference>
<dbReference type="AlphaFoldDB" id="A0A2S8GNC2"/>
<dbReference type="PANTHER" id="PTHR43687:SF1">
    <property type="entry name" value="FERREDOXIN III"/>
    <property type="match status" value="1"/>
</dbReference>
<evidence type="ECO:0000256" key="9">
    <source>
        <dbReference type="ARBA" id="ARBA00023014"/>
    </source>
</evidence>
<comment type="cofactor">
    <cofactor evidence="1">
        <name>[4Fe-4S] cluster</name>
        <dbReference type="ChEBI" id="CHEBI:49883"/>
    </cofactor>
</comment>
<evidence type="ECO:0000256" key="2">
    <source>
        <dbReference type="ARBA" id="ARBA00003532"/>
    </source>
</evidence>
<keyword evidence="8" id="KW-0408">Iron</keyword>
<dbReference type="InterPro" id="IPR050572">
    <property type="entry name" value="Fe-S_Ferredoxin"/>
</dbReference>
<evidence type="ECO:0000313" key="14">
    <source>
        <dbReference type="Proteomes" id="UP000237819"/>
    </source>
</evidence>
<evidence type="ECO:0000256" key="8">
    <source>
        <dbReference type="ARBA" id="ARBA00023004"/>
    </source>
</evidence>
<dbReference type="RefSeq" id="WP_105335643.1">
    <property type="nucleotide sequence ID" value="NZ_PUHZ01000012.1"/>
</dbReference>
<dbReference type="Pfam" id="PF12838">
    <property type="entry name" value="Fer4_7"/>
    <property type="match status" value="1"/>
</dbReference>
<evidence type="ECO:0000256" key="6">
    <source>
        <dbReference type="ARBA" id="ARBA00022737"/>
    </source>
</evidence>
<keyword evidence="5" id="KW-0479">Metal-binding</keyword>
<protein>
    <recommendedName>
        <fullName evidence="11">Ferredoxin III</fullName>
    </recommendedName>
</protein>
<evidence type="ECO:0000256" key="10">
    <source>
        <dbReference type="ARBA" id="ARBA00023231"/>
    </source>
</evidence>
<keyword evidence="7" id="KW-0249">Electron transport</keyword>
<comment type="caution">
    <text evidence="13">The sequence shown here is derived from an EMBL/GenBank/DDBJ whole genome shotgun (WGS) entry which is preliminary data.</text>
</comment>
<dbReference type="InterPro" id="IPR014283">
    <property type="entry name" value="FdIII_4_nif"/>
</dbReference>
<reference evidence="13 14" key="1">
    <citation type="submission" date="2018-02" db="EMBL/GenBank/DDBJ databases">
        <title>Comparative genomes isolates from brazilian mangrove.</title>
        <authorList>
            <person name="Araujo J.E."/>
            <person name="Taketani R.G."/>
            <person name="Silva M.C.P."/>
            <person name="Loureco M.V."/>
            <person name="Andreote F.D."/>
        </authorList>
    </citation>
    <scope>NUCLEOTIDE SEQUENCE [LARGE SCALE GENOMIC DNA]</scope>
    <source>
        <strain evidence="13 14">Nap-Phe MGV</strain>
    </source>
</reference>
<accession>A0A2S8GNC2</accession>
<keyword evidence="3" id="KW-0813">Transport</keyword>
<gene>
    <name evidence="13" type="primary">fdxB</name>
    <name evidence="13" type="ORF">C5Y93_11880</name>
</gene>
<organism evidence="13 14">
    <name type="scientific">Blastopirellula marina</name>
    <dbReference type="NCBI Taxonomy" id="124"/>
    <lineage>
        <taxon>Bacteria</taxon>
        <taxon>Pseudomonadati</taxon>
        <taxon>Planctomycetota</taxon>
        <taxon>Planctomycetia</taxon>
        <taxon>Pirellulales</taxon>
        <taxon>Pirellulaceae</taxon>
        <taxon>Blastopirellula</taxon>
    </lineage>
</organism>
<dbReference type="Proteomes" id="UP000237819">
    <property type="component" value="Unassembled WGS sequence"/>
</dbReference>
<dbReference type="InterPro" id="IPR017896">
    <property type="entry name" value="4Fe4S_Fe-S-bd"/>
</dbReference>
<dbReference type="GO" id="GO:0046872">
    <property type="term" value="F:metal ion binding"/>
    <property type="evidence" value="ECO:0007669"/>
    <property type="project" value="UniProtKB-KW"/>
</dbReference>
<proteinExistence type="predicted"/>
<name>A0A2S8GNC2_9BACT</name>
<keyword evidence="10" id="KW-0535">Nitrogen fixation</keyword>
<evidence type="ECO:0000256" key="5">
    <source>
        <dbReference type="ARBA" id="ARBA00022723"/>
    </source>
</evidence>
<evidence type="ECO:0000256" key="1">
    <source>
        <dbReference type="ARBA" id="ARBA00001966"/>
    </source>
</evidence>
<keyword evidence="4" id="KW-0004">4Fe-4S</keyword>
<evidence type="ECO:0000313" key="13">
    <source>
        <dbReference type="EMBL" id="PQO45943.1"/>
    </source>
</evidence>